<organism evidence="3 4">
    <name type="scientific">Pseudocohnilembus persalinus</name>
    <name type="common">Ciliate</name>
    <dbReference type="NCBI Taxonomy" id="266149"/>
    <lineage>
        <taxon>Eukaryota</taxon>
        <taxon>Sar</taxon>
        <taxon>Alveolata</taxon>
        <taxon>Ciliophora</taxon>
        <taxon>Intramacronucleata</taxon>
        <taxon>Oligohymenophorea</taxon>
        <taxon>Scuticociliatia</taxon>
        <taxon>Philasterida</taxon>
        <taxon>Pseudocohnilembidae</taxon>
        <taxon>Pseudocohnilembus</taxon>
    </lineage>
</organism>
<keyword evidence="4" id="KW-1185">Reference proteome</keyword>
<dbReference type="Gene3D" id="3.40.630.10">
    <property type="entry name" value="Zn peptidases"/>
    <property type="match status" value="1"/>
</dbReference>
<dbReference type="InterPro" id="IPR050821">
    <property type="entry name" value="Cytosolic_carboxypeptidase"/>
</dbReference>
<evidence type="ECO:0000313" key="3">
    <source>
        <dbReference type="EMBL" id="KRX06252.1"/>
    </source>
</evidence>
<dbReference type="AlphaFoldDB" id="A0A0V0QV65"/>
<feature type="compositionally biased region" description="Low complexity" evidence="2">
    <location>
        <begin position="129"/>
        <end position="146"/>
    </location>
</feature>
<reference evidence="3 4" key="1">
    <citation type="journal article" date="2015" name="Sci. Rep.">
        <title>Genome of the facultative scuticociliatosis pathogen Pseudocohnilembus persalinus provides insight into its virulence through horizontal gene transfer.</title>
        <authorList>
            <person name="Xiong J."/>
            <person name="Wang G."/>
            <person name="Cheng J."/>
            <person name="Tian M."/>
            <person name="Pan X."/>
            <person name="Warren A."/>
            <person name="Jiang C."/>
            <person name="Yuan D."/>
            <person name="Miao W."/>
        </authorList>
    </citation>
    <scope>NUCLEOTIDE SEQUENCE [LARGE SCALE GENOMIC DNA]</scope>
    <source>
        <strain evidence="3">36N120E</strain>
    </source>
</reference>
<evidence type="ECO:0000256" key="2">
    <source>
        <dbReference type="SAM" id="MobiDB-lite"/>
    </source>
</evidence>
<protein>
    <submittedName>
        <fullName evidence="3">Uncharacterized protein</fullName>
    </submittedName>
</protein>
<evidence type="ECO:0000313" key="4">
    <source>
        <dbReference type="Proteomes" id="UP000054937"/>
    </source>
</evidence>
<sequence>MLMRNNSSVFSFKDCQFLIQKDREGSARIALWRELNIINCYTLEISFCGADIGKYEYFHFNLDIYKEVSQSFCISLLDCYEPEQVKVKQVCEELEQMLLKNEKKEVDKNQNSGDEDSDYSNDDDKKDQNNQNGESNNNNNNNNAQQSKEEGKNNQDKKKGNAPKKTQSQATKSKK</sequence>
<dbReference type="OrthoDB" id="10253041at2759"/>
<comment type="cofactor">
    <cofactor evidence="1">
        <name>Zn(2+)</name>
        <dbReference type="ChEBI" id="CHEBI:29105"/>
    </cofactor>
</comment>
<feature type="compositionally biased region" description="Basic and acidic residues" evidence="2">
    <location>
        <begin position="147"/>
        <end position="159"/>
    </location>
</feature>
<dbReference type="PANTHER" id="PTHR12756:SF45">
    <property type="entry name" value="CYTOSOLIC CARBOXYPEPTIDASE NNA1"/>
    <property type="match status" value="1"/>
</dbReference>
<feature type="compositionally biased region" description="Low complexity" evidence="2">
    <location>
        <begin position="164"/>
        <end position="175"/>
    </location>
</feature>
<dbReference type="PANTHER" id="PTHR12756">
    <property type="entry name" value="CYTOSOLIC CARBOXYPEPTIDASE"/>
    <property type="match status" value="1"/>
</dbReference>
<evidence type="ECO:0000256" key="1">
    <source>
        <dbReference type="ARBA" id="ARBA00001947"/>
    </source>
</evidence>
<feature type="region of interest" description="Disordered" evidence="2">
    <location>
        <begin position="102"/>
        <end position="175"/>
    </location>
</feature>
<dbReference type="InParanoid" id="A0A0V0QV65"/>
<dbReference type="Proteomes" id="UP000054937">
    <property type="component" value="Unassembled WGS sequence"/>
</dbReference>
<comment type="caution">
    <text evidence="3">The sequence shown here is derived from an EMBL/GenBank/DDBJ whole genome shotgun (WGS) entry which is preliminary data.</text>
</comment>
<gene>
    <name evidence="3" type="ORF">PPERSA_06134</name>
</gene>
<name>A0A0V0QV65_PSEPJ</name>
<dbReference type="EMBL" id="LDAU01000098">
    <property type="protein sequence ID" value="KRX06252.1"/>
    <property type="molecule type" value="Genomic_DNA"/>
</dbReference>
<proteinExistence type="predicted"/>
<accession>A0A0V0QV65</accession>